<dbReference type="EMBL" id="BJJW01000005">
    <property type="protein sequence ID" value="GDZ83533.1"/>
    <property type="molecule type" value="Genomic_DNA"/>
</dbReference>
<dbReference type="InterPro" id="IPR053707">
    <property type="entry name" value="UPF0637_domain_sf"/>
</dbReference>
<dbReference type="InterPro" id="IPR009403">
    <property type="entry name" value="UPF0637"/>
</dbReference>
<gene>
    <name evidence="2" type="ORF">LCIT_07750</name>
</gene>
<protein>
    <recommendedName>
        <fullName evidence="1">UPF0637 protein LCIT_07750</fullName>
    </recommendedName>
</protein>
<dbReference type="AlphaFoldDB" id="A0A5A5U113"/>
<dbReference type="SUPFAM" id="SSF142913">
    <property type="entry name" value="YktB/PF0168-like"/>
    <property type="match status" value="1"/>
</dbReference>
<evidence type="ECO:0000313" key="2">
    <source>
        <dbReference type="EMBL" id="GDZ83533.1"/>
    </source>
</evidence>
<organism evidence="2 3">
    <name type="scientific">Leuconostoc citreum</name>
    <dbReference type="NCBI Taxonomy" id="33964"/>
    <lineage>
        <taxon>Bacteria</taxon>
        <taxon>Bacillati</taxon>
        <taxon>Bacillota</taxon>
        <taxon>Bacilli</taxon>
        <taxon>Lactobacillales</taxon>
        <taxon>Lactobacillaceae</taxon>
        <taxon>Leuconostoc</taxon>
    </lineage>
</organism>
<evidence type="ECO:0000256" key="1">
    <source>
        <dbReference type="HAMAP-Rule" id="MF_01851"/>
    </source>
</evidence>
<comment type="caution">
    <text evidence="2">The sequence shown here is derived from an EMBL/GenBank/DDBJ whole genome shotgun (WGS) entry which is preliminary data.</text>
</comment>
<reference evidence="2 3" key="1">
    <citation type="submission" date="2019-04" db="EMBL/GenBank/DDBJ databases">
        <title>A pseudo-fructophilic Leuconostoc citreum strain F192-5 isolated from peel of satsuma mandarin: the first report for isolation and characterization of strain-dependent fructophilic-like characteristics.</title>
        <authorList>
            <person name="Maeno S."/>
            <person name="Tanizawa Y."/>
            <person name="Kajikawa A."/>
            <person name="Kanesaki Y."/>
            <person name="Kubota E."/>
            <person name="Arita M."/>
            <person name="Leon D."/>
            <person name="Endo A."/>
        </authorList>
    </citation>
    <scope>NUCLEOTIDE SEQUENCE [LARGE SCALE GENOMIC DNA]</scope>
    <source>
        <strain evidence="2 3">F192-5</strain>
    </source>
</reference>
<proteinExistence type="inferred from homology"/>
<dbReference type="Proteomes" id="UP000323274">
    <property type="component" value="Unassembled WGS sequence"/>
</dbReference>
<sequence length="200" mass="23229">MIFEQEDFKVFDEQTLDGRMQGIRAVIDPKFKQLAKVILPFLSEDGQAWYAHIAKHLRRTTNPPENTWVAFAPNKRGYKMMPHYEVGMWDDHVYIYLAVEENMKPASTQKIVAQMTKARELVAQLPATFTLSQDHMVNKTEPLTLTHYDLAVQKFAETKHSEVLIGLQIMKSDYETLSFEDTNRIMATFKALRAIYEIIK</sequence>
<name>A0A5A5U113_LEUCI</name>
<accession>A0A5A5U113</accession>
<dbReference type="RefSeq" id="WP_149334125.1">
    <property type="nucleotide sequence ID" value="NZ_BJJW01000005.1"/>
</dbReference>
<evidence type="ECO:0000313" key="3">
    <source>
        <dbReference type="Proteomes" id="UP000323274"/>
    </source>
</evidence>
<comment type="similarity">
    <text evidence="1">Belongs to the UPF0637 family.</text>
</comment>
<dbReference type="Gene3D" id="3.30.930.20">
    <property type="entry name" value="Protein of unknown function DUF1054"/>
    <property type="match status" value="1"/>
</dbReference>
<dbReference type="Pfam" id="PF06335">
    <property type="entry name" value="DUF1054"/>
    <property type="match status" value="1"/>
</dbReference>
<dbReference type="HAMAP" id="MF_01851">
    <property type="entry name" value="UPF0637"/>
    <property type="match status" value="1"/>
</dbReference>